<dbReference type="InterPro" id="IPR025325">
    <property type="entry name" value="DUF4231"/>
</dbReference>
<protein>
    <submittedName>
        <fullName evidence="2">DUF4231 domain-containing protein</fullName>
    </submittedName>
</protein>
<comment type="caution">
    <text evidence="2">The sequence shown here is derived from an EMBL/GenBank/DDBJ whole genome shotgun (WGS) entry which is preliminary data.</text>
</comment>
<dbReference type="AlphaFoldDB" id="A0A928AB78"/>
<sequence>MDEAKYISERLDDQINWYDTKSQKHQKWYKWYKRIEILAGAIVPITSAFNIAYFKIISVVCSSIILACESLISLSSHQSNWTQYRTTAETLRHEKYMYQTQTGVYKNEEDKFALLVERCETIISSENVNWANLQTDTSKRKESK</sequence>
<feature type="transmembrane region" description="Helical" evidence="1">
    <location>
        <begin position="35"/>
        <end position="54"/>
    </location>
</feature>
<gene>
    <name evidence="2" type="ORF">E7156_06835</name>
</gene>
<keyword evidence="1" id="KW-1133">Transmembrane helix</keyword>
<dbReference type="NCBIfam" id="NF033634">
    <property type="entry name" value="SLATT_1"/>
    <property type="match status" value="1"/>
</dbReference>
<reference evidence="2" key="1">
    <citation type="submission" date="2019-04" db="EMBL/GenBank/DDBJ databases">
        <title>Evolution of Biomass-Degrading Anaerobic Consortia Revealed by Metagenomics.</title>
        <authorList>
            <person name="Peng X."/>
        </authorList>
    </citation>
    <scope>NUCLEOTIDE SEQUENCE</scope>
    <source>
        <strain evidence="2">SIG195</strain>
    </source>
</reference>
<dbReference type="Proteomes" id="UP000700800">
    <property type="component" value="Unassembled WGS sequence"/>
</dbReference>
<evidence type="ECO:0000256" key="1">
    <source>
        <dbReference type="SAM" id="Phobius"/>
    </source>
</evidence>
<keyword evidence="1" id="KW-0812">Transmembrane</keyword>
<keyword evidence="1" id="KW-0472">Membrane</keyword>
<dbReference type="EMBL" id="SVAF01000017">
    <property type="protein sequence ID" value="MBE6165002.1"/>
    <property type="molecule type" value="Genomic_DNA"/>
</dbReference>
<evidence type="ECO:0000313" key="2">
    <source>
        <dbReference type="EMBL" id="MBE6165002.1"/>
    </source>
</evidence>
<organism evidence="2 3">
    <name type="scientific">Streptococcus gallolyticus</name>
    <dbReference type="NCBI Taxonomy" id="315405"/>
    <lineage>
        <taxon>Bacteria</taxon>
        <taxon>Bacillati</taxon>
        <taxon>Bacillota</taxon>
        <taxon>Bacilli</taxon>
        <taxon>Lactobacillales</taxon>
        <taxon>Streptococcaceae</taxon>
        <taxon>Streptococcus</taxon>
    </lineage>
</organism>
<name>A0A928AB78_9STRE</name>
<evidence type="ECO:0000313" key="3">
    <source>
        <dbReference type="Proteomes" id="UP000700800"/>
    </source>
</evidence>
<dbReference type="Pfam" id="PF14015">
    <property type="entry name" value="DUF4231"/>
    <property type="match status" value="1"/>
</dbReference>
<accession>A0A928AB78</accession>
<proteinExistence type="predicted"/>